<sequence length="256" mass="29765">MELTSHPHSTRHLKDPRFYEQQITKMLSKQAKKHKANVKDVHFRDFTYIIVTVWAILKQEHHDNSLKSFLTCGEDPGGYKPTVFKQIQHLPNKYTDIQSTHLCVTTDVSHKQLLRREKNWLRRIKKRNKKRKRLSHPPPGTPGIHAFTTKRLITSISLTTKYVDVSTSVQFLNITVGTNVPYNFDNITYNNGPRYDKMLHQPLILTRIYQISHHDQSIINAPDDFFRRTPPPDNDSHTTVSSDNSSYKSANDHVEA</sequence>
<accession>A0A2I1GZU8</accession>
<name>A0A2I1GZU8_9GLOM</name>
<evidence type="ECO:0000313" key="3">
    <source>
        <dbReference type="Proteomes" id="UP000234323"/>
    </source>
</evidence>
<proteinExistence type="predicted"/>
<dbReference type="Proteomes" id="UP000234323">
    <property type="component" value="Unassembled WGS sequence"/>
</dbReference>
<evidence type="ECO:0000256" key="1">
    <source>
        <dbReference type="SAM" id="MobiDB-lite"/>
    </source>
</evidence>
<feature type="compositionally biased region" description="Polar residues" evidence="1">
    <location>
        <begin position="237"/>
        <end position="249"/>
    </location>
</feature>
<evidence type="ECO:0000313" key="2">
    <source>
        <dbReference type="EMBL" id="PKY52158.1"/>
    </source>
</evidence>
<dbReference type="AlphaFoldDB" id="A0A2I1GZU8"/>
<comment type="caution">
    <text evidence="2">The sequence shown here is derived from an EMBL/GenBank/DDBJ whole genome shotgun (WGS) entry which is preliminary data.</text>
</comment>
<keyword evidence="3" id="KW-1185">Reference proteome</keyword>
<reference evidence="2 3" key="1">
    <citation type="submission" date="2015-10" db="EMBL/GenBank/DDBJ databases">
        <title>Genome analyses suggest a sexual origin of heterokaryosis in a supposedly ancient asexual fungus.</title>
        <authorList>
            <person name="Ropars J."/>
            <person name="Sedzielewska K."/>
            <person name="Noel J."/>
            <person name="Charron P."/>
            <person name="Farinelli L."/>
            <person name="Marton T."/>
            <person name="Kruger M."/>
            <person name="Pelin A."/>
            <person name="Brachmann A."/>
            <person name="Corradi N."/>
        </authorList>
    </citation>
    <scope>NUCLEOTIDE SEQUENCE [LARGE SCALE GENOMIC DNA]</scope>
    <source>
        <strain evidence="2 3">A4</strain>
    </source>
</reference>
<gene>
    <name evidence="2" type="ORF">RhiirA4_469618</name>
</gene>
<organism evidence="2 3">
    <name type="scientific">Rhizophagus irregularis</name>
    <dbReference type="NCBI Taxonomy" id="588596"/>
    <lineage>
        <taxon>Eukaryota</taxon>
        <taxon>Fungi</taxon>
        <taxon>Fungi incertae sedis</taxon>
        <taxon>Mucoromycota</taxon>
        <taxon>Glomeromycotina</taxon>
        <taxon>Glomeromycetes</taxon>
        <taxon>Glomerales</taxon>
        <taxon>Glomeraceae</taxon>
        <taxon>Rhizophagus</taxon>
    </lineage>
</organism>
<dbReference type="EMBL" id="LLXI01001150">
    <property type="protein sequence ID" value="PKY52158.1"/>
    <property type="molecule type" value="Genomic_DNA"/>
</dbReference>
<feature type="region of interest" description="Disordered" evidence="1">
    <location>
        <begin position="222"/>
        <end position="256"/>
    </location>
</feature>
<protein>
    <submittedName>
        <fullName evidence="2">Uncharacterized protein</fullName>
    </submittedName>
</protein>